<feature type="region of interest" description="Disordered" evidence="1">
    <location>
        <begin position="44"/>
        <end position="78"/>
    </location>
</feature>
<gene>
    <name evidence="2" type="ORF">E2C01_060595</name>
</gene>
<dbReference type="Proteomes" id="UP000324222">
    <property type="component" value="Unassembled WGS sequence"/>
</dbReference>
<name>A0A5B7HAX4_PORTR</name>
<evidence type="ECO:0000313" key="2">
    <source>
        <dbReference type="EMBL" id="MPC66447.1"/>
    </source>
</evidence>
<keyword evidence="3" id="KW-1185">Reference proteome</keyword>
<organism evidence="2 3">
    <name type="scientific">Portunus trituberculatus</name>
    <name type="common">Swimming crab</name>
    <name type="synonym">Neptunus trituberculatus</name>
    <dbReference type="NCBI Taxonomy" id="210409"/>
    <lineage>
        <taxon>Eukaryota</taxon>
        <taxon>Metazoa</taxon>
        <taxon>Ecdysozoa</taxon>
        <taxon>Arthropoda</taxon>
        <taxon>Crustacea</taxon>
        <taxon>Multicrustacea</taxon>
        <taxon>Malacostraca</taxon>
        <taxon>Eumalacostraca</taxon>
        <taxon>Eucarida</taxon>
        <taxon>Decapoda</taxon>
        <taxon>Pleocyemata</taxon>
        <taxon>Brachyura</taxon>
        <taxon>Eubrachyura</taxon>
        <taxon>Portunoidea</taxon>
        <taxon>Portunidae</taxon>
        <taxon>Portuninae</taxon>
        <taxon>Portunus</taxon>
    </lineage>
</organism>
<accession>A0A5B7HAX4</accession>
<protein>
    <submittedName>
        <fullName evidence="2">Uncharacterized protein</fullName>
    </submittedName>
</protein>
<evidence type="ECO:0000313" key="3">
    <source>
        <dbReference type="Proteomes" id="UP000324222"/>
    </source>
</evidence>
<sequence length="78" mass="8636">MERTLPLIMGKRNELKEERNGKSNLYFYAIKTLVSVLHSTNRLTTAGPLDIGGERKPGNKTQRGENIDSSCKDNGNGT</sequence>
<comment type="caution">
    <text evidence="2">The sequence shown here is derived from an EMBL/GenBank/DDBJ whole genome shotgun (WGS) entry which is preliminary data.</text>
</comment>
<proteinExistence type="predicted"/>
<evidence type="ECO:0000256" key="1">
    <source>
        <dbReference type="SAM" id="MobiDB-lite"/>
    </source>
</evidence>
<reference evidence="2 3" key="1">
    <citation type="submission" date="2019-05" db="EMBL/GenBank/DDBJ databases">
        <title>Another draft genome of Portunus trituberculatus and its Hox gene families provides insights of decapod evolution.</title>
        <authorList>
            <person name="Jeong J.-H."/>
            <person name="Song I."/>
            <person name="Kim S."/>
            <person name="Choi T."/>
            <person name="Kim D."/>
            <person name="Ryu S."/>
            <person name="Kim W."/>
        </authorList>
    </citation>
    <scope>NUCLEOTIDE SEQUENCE [LARGE SCALE GENOMIC DNA]</scope>
    <source>
        <tissue evidence="2">Muscle</tissue>
    </source>
</reference>
<feature type="compositionally biased region" description="Polar residues" evidence="1">
    <location>
        <begin position="67"/>
        <end position="78"/>
    </location>
</feature>
<dbReference type="AlphaFoldDB" id="A0A5B7HAX4"/>
<feature type="compositionally biased region" description="Basic and acidic residues" evidence="1">
    <location>
        <begin position="52"/>
        <end position="66"/>
    </location>
</feature>
<dbReference type="EMBL" id="VSRR010024766">
    <property type="protein sequence ID" value="MPC66447.1"/>
    <property type="molecule type" value="Genomic_DNA"/>
</dbReference>